<sequence>MEIHFFFFLPFWILNGEIPLKFILFEKNMRRFQPFIKKETREIT</sequence>
<proteinExistence type="predicted"/>
<accession>A0A0B4FP61</accession>
<dbReference type="PATRIC" id="fig|1226633.4.peg.1352"/>
<organism evidence="1 2">
    <name type="scientific">Fusobacterium necrophorum subsp. funduliforme B35</name>
    <dbReference type="NCBI Taxonomy" id="1226633"/>
    <lineage>
        <taxon>Bacteria</taxon>
        <taxon>Fusobacteriati</taxon>
        <taxon>Fusobacteriota</taxon>
        <taxon>Fusobacteriia</taxon>
        <taxon>Fusobacteriales</taxon>
        <taxon>Fusobacteriaceae</taxon>
        <taxon>Fusobacterium</taxon>
    </lineage>
</organism>
<dbReference type="Proteomes" id="UP000031184">
    <property type="component" value="Unassembled WGS sequence"/>
</dbReference>
<dbReference type="AlphaFoldDB" id="A0A0B4FP61"/>
<name>A0A0B4FP61_9FUSO</name>
<reference evidence="1 2" key="1">
    <citation type="submission" date="2013-08" db="EMBL/GenBank/DDBJ databases">
        <title>An opportunistic ruminal bacterium that causes liver abscesses in cattle.</title>
        <authorList>
            <person name="Benahmed F.H."/>
            <person name="Rasmussen M."/>
            <person name="Harbottle H."/>
            <person name="Soppet D."/>
            <person name="Nagaraja T.G."/>
            <person name="Davidson M."/>
        </authorList>
    </citation>
    <scope>NUCLEOTIDE SEQUENCE [LARGE SCALE GENOMIC DNA]</scope>
    <source>
        <strain evidence="1 2">B35</strain>
    </source>
</reference>
<evidence type="ECO:0000313" key="1">
    <source>
        <dbReference type="EMBL" id="KID49117.1"/>
    </source>
</evidence>
<evidence type="ECO:0000313" key="2">
    <source>
        <dbReference type="Proteomes" id="UP000031184"/>
    </source>
</evidence>
<comment type="caution">
    <text evidence="1">The sequence shown here is derived from an EMBL/GenBank/DDBJ whole genome shotgun (WGS) entry which is preliminary data.</text>
</comment>
<gene>
    <name evidence="1" type="ORF">C095_06710</name>
</gene>
<dbReference type="EMBL" id="AUZI01000016">
    <property type="protein sequence ID" value="KID49117.1"/>
    <property type="molecule type" value="Genomic_DNA"/>
</dbReference>
<protein>
    <submittedName>
        <fullName evidence="1">Uncharacterized protein</fullName>
    </submittedName>
</protein>